<reference evidence="1" key="1">
    <citation type="submission" date="2023-02" db="EMBL/GenBank/DDBJ databases">
        <title>Colletotrichum kahawae CIFC_Que2 genome sequencing and assembly.</title>
        <authorList>
            <person name="Baroncelli R."/>
        </authorList>
    </citation>
    <scope>NUCLEOTIDE SEQUENCE</scope>
    <source>
        <strain evidence="1">CIFC_Que2</strain>
    </source>
</reference>
<name>A0AAD9XVQ6_COLKA</name>
<keyword evidence="2" id="KW-1185">Reference proteome</keyword>
<protein>
    <submittedName>
        <fullName evidence="1">Nuclear pore protein-like protein</fullName>
    </submittedName>
</protein>
<comment type="caution">
    <text evidence="1">The sequence shown here is derived from an EMBL/GenBank/DDBJ whole genome shotgun (WGS) entry which is preliminary data.</text>
</comment>
<gene>
    <name evidence="1" type="ORF">CKAH01_10607</name>
</gene>
<accession>A0AAD9XVQ6</accession>
<sequence length="202" mass="22583">MTEIVRASCLDDKGSLSVNMLPPPSILGGKPFQKKLVDCIDNWGPPDAVDIVREMRHKLVSIHFEPYIELYKSLISGQGRCRYRARVKPHLRETGMRCDSVALGSLVTGCSFHGIEITAKDPVQSYRGTVHELQGKLAALKIFVEESHDKFDHGLCKRKLQKYRDGISADNARKTAEILVLKPQHQARMEAQAKKSGIHNAP</sequence>
<evidence type="ECO:0000313" key="1">
    <source>
        <dbReference type="EMBL" id="KAK2729036.1"/>
    </source>
</evidence>
<dbReference type="Proteomes" id="UP001281614">
    <property type="component" value="Unassembled WGS sequence"/>
</dbReference>
<evidence type="ECO:0000313" key="2">
    <source>
        <dbReference type="Proteomes" id="UP001281614"/>
    </source>
</evidence>
<organism evidence="1 2">
    <name type="scientific">Colletotrichum kahawae</name>
    <name type="common">Coffee berry disease fungus</name>
    <dbReference type="NCBI Taxonomy" id="34407"/>
    <lineage>
        <taxon>Eukaryota</taxon>
        <taxon>Fungi</taxon>
        <taxon>Dikarya</taxon>
        <taxon>Ascomycota</taxon>
        <taxon>Pezizomycotina</taxon>
        <taxon>Sordariomycetes</taxon>
        <taxon>Hypocreomycetidae</taxon>
        <taxon>Glomerellales</taxon>
        <taxon>Glomerellaceae</taxon>
        <taxon>Colletotrichum</taxon>
        <taxon>Colletotrichum gloeosporioides species complex</taxon>
    </lineage>
</organism>
<proteinExistence type="predicted"/>
<dbReference type="EMBL" id="VYYT01000854">
    <property type="protein sequence ID" value="KAK2729036.1"/>
    <property type="molecule type" value="Genomic_DNA"/>
</dbReference>
<dbReference type="AlphaFoldDB" id="A0AAD9XVQ6"/>